<keyword evidence="3" id="KW-1185">Reference proteome</keyword>
<feature type="compositionally biased region" description="Basic and acidic residues" evidence="1">
    <location>
        <begin position="75"/>
        <end position="97"/>
    </location>
</feature>
<dbReference type="Proteomes" id="UP000067626">
    <property type="component" value="Chromosome"/>
</dbReference>
<evidence type="ECO:0000313" key="3">
    <source>
        <dbReference type="Proteomes" id="UP000067626"/>
    </source>
</evidence>
<name>A0A0K1E986_CHOCO</name>
<protein>
    <submittedName>
        <fullName evidence="2">Uncharacterized protein</fullName>
    </submittedName>
</protein>
<dbReference type="KEGG" id="ccro:CMC5_015870"/>
<reference evidence="2 3" key="1">
    <citation type="submission" date="2015-07" db="EMBL/GenBank/DDBJ databases">
        <title>Genome analysis of myxobacterium Chondromyces crocatus Cm c5 reveals a high potential for natural compound synthesis and the genetic basis for the loss of fruiting body formation.</title>
        <authorList>
            <person name="Zaburannyi N."/>
            <person name="Bunk B."/>
            <person name="Maier J."/>
            <person name="Overmann J."/>
            <person name="Mueller R."/>
        </authorList>
    </citation>
    <scope>NUCLEOTIDE SEQUENCE [LARGE SCALE GENOMIC DNA]</scope>
    <source>
        <strain evidence="2 3">Cm c5</strain>
    </source>
</reference>
<dbReference type="RefSeq" id="WP_050429817.1">
    <property type="nucleotide sequence ID" value="NZ_CP012159.1"/>
</dbReference>
<evidence type="ECO:0000313" key="2">
    <source>
        <dbReference type="EMBL" id="AKT37446.1"/>
    </source>
</evidence>
<feature type="region of interest" description="Disordered" evidence="1">
    <location>
        <begin position="41"/>
        <end position="97"/>
    </location>
</feature>
<evidence type="ECO:0000256" key="1">
    <source>
        <dbReference type="SAM" id="MobiDB-lite"/>
    </source>
</evidence>
<organism evidence="2 3">
    <name type="scientific">Chondromyces crocatus</name>
    <dbReference type="NCBI Taxonomy" id="52"/>
    <lineage>
        <taxon>Bacteria</taxon>
        <taxon>Pseudomonadati</taxon>
        <taxon>Myxococcota</taxon>
        <taxon>Polyangia</taxon>
        <taxon>Polyangiales</taxon>
        <taxon>Polyangiaceae</taxon>
        <taxon>Chondromyces</taxon>
    </lineage>
</organism>
<dbReference type="EMBL" id="CP012159">
    <property type="protein sequence ID" value="AKT37446.1"/>
    <property type="molecule type" value="Genomic_DNA"/>
</dbReference>
<accession>A0A0K1E986</accession>
<dbReference type="AlphaFoldDB" id="A0A0K1E986"/>
<gene>
    <name evidence="2" type="ORF">CMC5_015870</name>
</gene>
<sequence>MKKEASGLVEFGSFRRASDLAHALMGNAEIALATFVQLTLTSPQSRHRMPEPDGFRGFAPQEGAHHCGSLATTTDSDHGVAPRSKLEQELFREGEGP</sequence>
<proteinExistence type="predicted"/>